<reference evidence="2 3" key="1">
    <citation type="submission" date="2015-09" db="EMBL/GenBank/DDBJ databases">
        <title>Aphanizomenon flos-aquae WA102.</title>
        <authorList>
            <person name="Driscoll C."/>
        </authorList>
    </citation>
    <scope>NUCLEOTIDE SEQUENCE [LARGE SCALE GENOMIC DNA]</scope>
    <source>
        <strain evidence="2">WA102</strain>
    </source>
</reference>
<sequence length="213" mass="23700">MDESGKEVWVNPDAPSPVEETDLIELPDIDGDEEETPEEETPPEEDDKPLTLDEKFTNYFVEQTGMEVKEFTEIAKAIQDVFKEVGGADNLREGLAELKNVRIAQQIVAKQDELAALWGVDVKETQSRLAEIKPYFNKLSKADKALYDNPKGADVLWRSLQAGSAKTKSTKSSPNTGGKRYLFTQSQIDAMSVDEYRANADKITHAYNNGLVG</sequence>
<dbReference type="EMBL" id="LJOW01000022">
    <property type="protein sequence ID" value="OBQ44431.1"/>
    <property type="molecule type" value="Genomic_DNA"/>
</dbReference>
<dbReference type="AlphaFoldDB" id="A0A1B7X4Z5"/>
<protein>
    <submittedName>
        <fullName evidence="2">Uncharacterized protein</fullName>
    </submittedName>
</protein>
<comment type="caution">
    <text evidence="2">The sequence shown here is derived from an EMBL/GenBank/DDBJ whole genome shotgun (WGS) entry which is preliminary data.</text>
</comment>
<name>A0A1B7X4Z5_APHFL</name>
<evidence type="ECO:0000313" key="3">
    <source>
        <dbReference type="Proteomes" id="UP000092093"/>
    </source>
</evidence>
<feature type="region of interest" description="Disordered" evidence="1">
    <location>
        <begin position="1"/>
        <end position="51"/>
    </location>
</feature>
<feature type="compositionally biased region" description="Acidic residues" evidence="1">
    <location>
        <begin position="19"/>
        <end position="47"/>
    </location>
</feature>
<proteinExistence type="predicted"/>
<gene>
    <name evidence="2" type="ORF">AN484_07045</name>
</gene>
<accession>A0A1B7X4Z5</accession>
<evidence type="ECO:0000256" key="1">
    <source>
        <dbReference type="SAM" id="MobiDB-lite"/>
    </source>
</evidence>
<dbReference type="Proteomes" id="UP000092093">
    <property type="component" value="Unassembled WGS sequence"/>
</dbReference>
<evidence type="ECO:0000313" key="2">
    <source>
        <dbReference type="EMBL" id="OBQ44431.1"/>
    </source>
</evidence>
<organism evidence="2 3">
    <name type="scientific">Aphanizomenon flos-aquae WA102</name>
    <dbReference type="NCBI Taxonomy" id="1710896"/>
    <lineage>
        <taxon>Bacteria</taxon>
        <taxon>Bacillati</taxon>
        <taxon>Cyanobacteriota</taxon>
        <taxon>Cyanophyceae</taxon>
        <taxon>Nostocales</taxon>
        <taxon>Aphanizomenonaceae</taxon>
        <taxon>Aphanizomenon</taxon>
    </lineage>
</organism>